<dbReference type="Gene3D" id="3.40.710.10">
    <property type="entry name" value="DD-peptidase/beta-lactamase superfamily"/>
    <property type="match status" value="1"/>
</dbReference>
<dbReference type="EMBL" id="ML213508">
    <property type="protein sequence ID" value="TFK53076.1"/>
    <property type="molecule type" value="Genomic_DNA"/>
</dbReference>
<reference evidence="3 4" key="1">
    <citation type="journal article" date="2019" name="Nat. Ecol. Evol.">
        <title>Megaphylogeny resolves global patterns of mushroom evolution.</title>
        <authorList>
            <person name="Varga T."/>
            <person name="Krizsan K."/>
            <person name="Foldi C."/>
            <person name="Dima B."/>
            <person name="Sanchez-Garcia M."/>
            <person name="Sanchez-Ramirez S."/>
            <person name="Szollosi G.J."/>
            <person name="Szarkandi J.G."/>
            <person name="Papp V."/>
            <person name="Albert L."/>
            <person name="Andreopoulos W."/>
            <person name="Angelini C."/>
            <person name="Antonin V."/>
            <person name="Barry K.W."/>
            <person name="Bougher N.L."/>
            <person name="Buchanan P."/>
            <person name="Buyck B."/>
            <person name="Bense V."/>
            <person name="Catcheside P."/>
            <person name="Chovatia M."/>
            <person name="Cooper J."/>
            <person name="Damon W."/>
            <person name="Desjardin D."/>
            <person name="Finy P."/>
            <person name="Geml J."/>
            <person name="Haridas S."/>
            <person name="Hughes K."/>
            <person name="Justo A."/>
            <person name="Karasinski D."/>
            <person name="Kautmanova I."/>
            <person name="Kiss B."/>
            <person name="Kocsube S."/>
            <person name="Kotiranta H."/>
            <person name="LaButti K.M."/>
            <person name="Lechner B.E."/>
            <person name="Liimatainen K."/>
            <person name="Lipzen A."/>
            <person name="Lukacs Z."/>
            <person name="Mihaltcheva S."/>
            <person name="Morgado L.N."/>
            <person name="Niskanen T."/>
            <person name="Noordeloos M.E."/>
            <person name="Ohm R.A."/>
            <person name="Ortiz-Santana B."/>
            <person name="Ovrebo C."/>
            <person name="Racz N."/>
            <person name="Riley R."/>
            <person name="Savchenko A."/>
            <person name="Shiryaev A."/>
            <person name="Soop K."/>
            <person name="Spirin V."/>
            <person name="Szebenyi C."/>
            <person name="Tomsovsky M."/>
            <person name="Tulloss R.E."/>
            <person name="Uehling J."/>
            <person name="Grigoriev I.V."/>
            <person name="Vagvolgyi C."/>
            <person name="Papp T."/>
            <person name="Martin F.M."/>
            <person name="Miettinen O."/>
            <person name="Hibbett D.S."/>
            <person name="Nagy L.G."/>
        </authorList>
    </citation>
    <scope>NUCLEOTIDE SEQUENCE [LARGE SCALE GENOMIC DNA]</scope>
    <source>
        <strain evidence="3 4">OMC1185</strain>
    </source>
</reference>
<dbReference type="Proteomes" id="UP000305948">
    <property type="component" value="Unassembled WGS sequence"/>
</dbReference>
<dbReference type="PANTHER" id="PTHR22935:SF95">
    <property type="entry name" value="BETA-LACTAMASE-LIKE 1-RELATED"/>
    <property type="match status" value="1"/>
</dbReference>
<evidence type="ECO:0000259" key="2">
    <source>
        <dbReference type="Pfam" id="PF00144"/>
    </source>
</evidence>
<dbReference type="InterPro" id="IPR012338">
    <property type="entry name" value="Beta-lactam/transpept-like"/>
</dbReference>
<accession>A0A5C3N9G2</accession>
<dbReference type="InterPro" id="IPR051478">
    <property type="entry name" value="Beta-lactamase-like_AB/R"/>
</dbReference>
<name>A0A5C3N9G2_9AGAM</name>
<organism evidence="3 4">
    <name type="scientific">Heliocybe sulcata</name>
    <dbReference type="NCBI Taxonomy" id="5364"/>
    <lineage>
        <taxon>Eukaryota</taxon>
        <taxon>Fungi</taxon>
        <taxon>Dikarya</taxon>
        <taxon>Basidiomycota</taxon>
        <taxon>Agaricomycotina</taxon>
        <taxon>Agaricomycetes</taxon>
        <taxon>Gloeophyllales</taxon>
        <taxon>Gloeophyllaceae</taxon>
        <taxon>Heliocybe</taxon>
    </lineage>
</organism>
<dbReference type="SUPFAM" id="SSF56601">
    <property type="entry name" value="beta-lactamase/transpeptidase-like"/>
    <property type="match status" value="1"/>
</dbReference>
<keyword evidence="4" id="KW-1185">Reference proteome</keyword>
<sequence>MSTSDLGCAKGIPQSSKTSLAQAKAFSWRWLAASLCCGCLLALLGDRYRWSKLLSRSHERPLQRLLCNHPFPIPTELSVADPSVLAVLERQLQGRASDERIDSLSVAIVTSSGSLFEWNHGVVKANETSPGQQGKTDRNTIYRLISLSKLITTVQTWILSDRGLLSWTDEVSKYIHELDNDDNRPMTIQEVASHLAGIPSNMPPGPMPGWPYSLEGAGEPPDNGLPFPTRESLLQAINSHSLTVPPGSYPVYSNTGFSILGMVNVAADGGSENHDALVQRDIFGPLGMSSSGYHISQLGKSKVAIPSNAPHEADWDFLDAMNPSGGCFSTLADLIKLMQGLLSQDPNHRLLSGHSMRSWMRPLYPWYDDVTEQGILWEIRKYRNTWGQTQRLYEKYGQSEGYHTALSINPSLNYGVIVLSTGSYFDTLNLTMEVIQTVQPSFDLFVQATMRHLYEGRWLSTDPDGKGSEIVLSIAGGSMWAEKVVLNGSDILRLVQRKNKTERVPVWSTGRPEEFRFAFGLPSENDQSGHGCLLYSFGMDIGYAKGAPINQMTFSGDDADRTLFVPSVGDKLRRA</sequence>
<evidence type="ECO:0000256" key="1">
    <source>
        <dbReference type="ARBA" id="ARBA00038473"/>
    </source>
</evidence>
<dbReference type="PANTHER" id="PTHR22935">
    <property type="entry name" value="PENICILLIN-BINDING PROTEIN"/>
    <property type="match status" value="1"/>
</dbReference>
<comment type="similarity">
    <text evidence="1">Belongs to the beta-lactamase family.</text>
</comment>
<dbReference type="Pfam" id="PF00144">
    <property type="entry name" value="Beta-lactamase"/>
    <property type="match status" value="1"/>
</dbReference>
<evidence type="ECO:0000313" key="4">
    <source>
        <dbReference type="Proteomes" id="UP000305948"/>
    </source>
</evidence>
<dbReference type="InterPro" id="IPR001466">
    <property type="entry name" value="Beta-lactam-related"/>
</dbReference>
<proteinExistence type="inferred from homology"/>
<evidence type="ECO:0000313" key="3">
    <source>
        <dbReference type="EMBL" id="TFK53076.1"/>
    </source>
</evidence>
<feature type="domain" description="Beta-lactamase-related" evidence="2">
    <location>
        <begin position="92"/>
        <end position="425"/>
    </location>
</feature>
<dbReference type="STRING" id="5364.A0A5C3N9G2"/>
<protein>
    <submittedName>
        <fullName evidence="3">Beta-lactamase/transpeptidase-like protein</fullName>
    </submittedName>
</protein>
<dbReference type="AlphaFoldDB" id="A0A5C3N9G2"/>
<gene>
    <name evidence="3" type="ORF">OE88DRAFT_1627472</name>
</gene>
<dbReference type="OrthoDB" id="428260at2759"/>